<accession>A0A142EN89</accession>
<evidence type="ECO:0000313" key="1">
    <source>
        <dbReference type="EMBL" id="AMQ56594.1"/>
    </source>
</evidence>
<keyword evidence="2" id="KW-1185">Reference proteome</keyword>
<gene>
    <name evidence="1" type="ORF">AO498_09200</name>
</gene>
<dbReference type="EMBL" id="CP012836">
    <property type="protein sequence ID" value="AMQ56594.1"/>
    <property type="molecule type" value="Genomic_DNA"/>
</dbReference>
<proteinExistence type="predicted"/>
<dbReference type="Proteomes" id="UP000073816">
    <property type="component" value="Chromosome"/>
</dbReference>
<name>A0A142EN89_9BACT</name>
<organism evidence="1 2">
    <name type="scientific">Algoriphagus sanaruensis</name>
    <dbReference type="NCBI Taxonomy" id="1727163"/>
    <lineage>
        <taxon>Bacteria</taxon>
        <taxon>Pseudomonadati</taxon>
        <taxon>Bacteroidota</taxon>
        <taxon>Cytophagia</taxon>
        <taxon>Cytophagales</taxon>
        <taxon>Cyclobacteriaceae</taxon>
        <taxon>Algoriphagus</taxon>
    </lineage>
</organism>
<dbReference type="RefSeq" id="WP_067546389.1">
    <property type="nucleotide sequence ID" value="NZ_CP012836.1"/>
</dbReference>
<dbReference type="OrthoDB" id="1523307at2"/>
<dbReference type="KEGG" id="alm:AO498_09200"/>
<sequence length="236" mass="27367">MKSLPKNWITEGLIDFEFKKYQLLAYLQSVEKEFKAVKLYPVLGDLIDHHRNLAELESGKTELKNLFPKALNGIDFKAAQLHYSTRIEDGQVMEEIGQITSFALPRLKSHIEEGKAIFDFIEEQIEFEPVGILPIYTREGYIFLTQESANEVHTFRYKSNFLQLAGERFRSITLWLVGVFQRSLVNTLEKLKLELVKEIKELPNPAAWRMHSQDSFPIEETLIPIGKRLLLKSVVE</sequence>
<dbReference type="PATRIC" id="fig|1727163.4.peg.1923"/>
<dbReference type="STRING" id="1727163.AO498_09200"/>
<dbReference type="AlphaFoldDB" id="A0A142EN89"/>
<protein>
    <submittedName>
        <fullName evidence="1">Uncharacterized protein</fullName>
    </submittedName>
</protein>
<reference evidence="1 2" key="2">
    <citation type="journal article" date="2016" name="Genome Announc.">
        <title>Complete Genome Sequence of Algoriphagus sp. Strain M8-2, Isolated from a Brackish Lake.</title>
        <authorList>
            <person name="Muraguchi Y."/>
            <person name="Kushimoto K."/>
            <person name="Ohtsubo Y."/>
            <person name="Suzuki T."/>
            <person name="Dohra H."/>
            <person name="Kimbara K."/>
            <person name="Shintani M."/>
        </authorList>
    </citation>
    <scope>NUCLEOTIDE SEQUENCE [LARGE SCALE GENOMIC DNA]</scope>
    <source>
        <strain evidence="1 2">M8-2</strain>
    </source>
</reference>
<evidence type="ECO:0000313" key="2">
    <source>
        <dbReference type="Proteomes" id="UP000073816"/>
    </source>
</evidence>
<reference evidence="2" key="1">
    <citation type="submission" date="2015-09" db="EMBL/GenBank/DDBJ databases">
        <title>Complete sequence of Algoriphagus sp. M8-2.</title>
        <authorList>
            <person name="Shintani M."/>
        </authorList>
    </citation>
    <scope>NUCLEOTIDE SEQUENCE [LARGE SCALE GENOMIC DNA]</scope>
    <source>
        <strain evidence="2">M8-2</strain>
    </source>
</reference>